<evidence type="ECO:0008006" key="4">
    <source>
        <dbReference type="Google" id="ProtNLM"/>
    </source>
</evidence>
<sequence>MMQNKPPRLTWLTLCAVISVALIAVMVALAVITWSVTPPGEIISRHGPDGRVAATGPKWLVLLPAPVISAVVAGTLYRQAARTGLLSSEGRTRHAYVWGWLGTLVIVTVGQLATVAGVFDLGTDIFVRGALVAVGTFVAVLGNRLHSAPPHAAFGVRASKNDRLRGSRGVHRGTGIALLLVGVLTVVGAVLLQSAVVAVFVAVAVVVIAAASLTRVWFAG</sequence>
<proteinExistence type="predicted"/>
<evidence type="ECO:0000313" key="2">
    <source>
        <dbReference type="EMBL" id="MBA8827572.1"/>
    </source>
</evidence>
<dbReference type="EMBL" id="JACGWZ010000008">
    <property type="protein sequence ID" value="MBA8827572.1"/>
    <property type="molecule type" value="Genomic_DNA"/>
</dbReference>
<protein>
    <recommendedName>
        <fullName evidence="4">DUF1648 domain-containing protein</fullName>
    </recommendedName>
</protein>
<gene>
    <name evidence="2" type="ORF">FHX42_004968</name>
</gene>
<evidence type="ECO:0000313" key="3">
    <source>
        <dbReference type="Proteomes" id="UP000569329"/>
    </source>
</evidence>
<keyword evidence="1" id="KW-0812">Transmembrane</keyword>
<evidence type="ECO:0000256" key="1">
    <source>
        <dbReference type="SAM" id="Phobius"/>
    </source>
</evidence>
<keyword evidence="3" id="KW-1185">Reference proteome</keyword>
<reference evidence="2 3" key="1">
    <citation type="submission" date="2020-07" db="EMBL/GenBank/DDBJ databases">
        <title>Sequencing the genomes of 1000 actinobacteria strains.</title>
        <authorList>
            <person name="Klenk H.-P."/>
        </authorList>
    </citation>
    <scope>NUCLEOTIDE SEQUENCE [LARGE SCALE GENOMIC DNA]</scope>
    <source>
        <strain evidence="2 3">DSM 45975</strain>
    </source>
</reference>
<feature type="transmembrane region" description="Helical" evidence="1">
    <location>
        <begin position="198"/>
        <end position="218"/>
    </location>
</feature>
<feature type="transmembrane region" description="Helical" evidence="1">
    <location>
        <begin position="97"/>
        <end position="119"/>
    </location>
</feature>
<keyword evidence="1" id="KW-1133">Transmembrane helix</keyword>
<comment type="caution">
    <text evidence="2">The sequence shown here is derived from an EMBL/GenBank/DDBJ whole genome shotgun (WGS) entry which is preliminary data.</text>
</comment>
<dbReference type="AlphaFoldDB" id="A0A839E050"/>
<feature type="transmembrane region" description="Helical" evidence="1">
    <location>
        <begin position="125"/>
        <end position="142"/>
    </location>
</feature>
<feature type="transmembrane region" description="Helical" evidence="1">
    <location>
        <begin position="12"/>
        <end position="36"/>
    </location>
</feature>
<name>A0A839E050_9PSEU</name>
<feature type="transmembrane region" description="Helical" evidence="1">
    <location>
        <begin position="56"/>
        <end position="77"/>
    </location>
</feature>
<dbReference type="Proteomes" id="UP000569329">
    <property type="component" value="Unassembled WGS sequence"/>
</dbReference>
<organism evidence="2 3">
    <name type="scientific">Halosaccharopolyspora lacisalsi</name>
    <dbReference type="NCBI Taxonomy" id="1000566"/>
    <lineage>
        <taxon>Bacteria</taxon>
        <taxon>Bacillati</taxon>
        <taxon>Actinomycetota</taxon>
        <taxon>Actinomycetes</taxon>
        <taxon>Pseudonocardiales</taxon>
        <taxon>Pseudonocardiaceae</taxon>
        <taxon>Halosaccharopolyspora</taxon>
    </lineage>
</organism>
<accession>A0A839E050</accession>
<feature type="transmembrane region" description="Helical" evidence="1">
    <location>
        <begin position="173"/>
        <end position="192"/>
    </location>
</feature>
<keyword evidence="1" id="KW-0472">Membrane</keyword>